<name>A0ABT2N4J2_9CYAN</name>
<dbReference type="EMBL" id="JAMXFA010000008">
    <property type="protein sequence ID" value="MCT7977602.1"/>
    <property type="molecule type" value="Genomic_DNA"/>
</dbReference>
<reference evidence="3 4" key="1">
    <citation type="journal article" date="2022" name="Front. Microbiol.">
        <title>High genomic differentiation and limited gene flow indicate recent cryptic speciation within the genus Laspinema (cyanobacteria).</title>
        <authorList>
            <person name="Stanojkovic A."/>
            <person name="Skoupy S."/>
            <person name="Skaloud P."/>
            <person name="Dvorak P."/>
        </authorList>
    </citation>
    <scope>NUCLEOTIDE SEQUENCE [LARGE SCALE GENOMIC DNA]</scope>
    <source>
        <strain evidence="3 4">D3b</strain>
    </source>
</reference>
<evidence type="ECO:0000313" key="4">
    <source>
        <dbReference type="Proteomes" id="UP001525961"/>
    </source>
</evidence>
<evidence type="ECO:0000256" key="2">
    <source>
        <dbReference type="SAM" id="Phobius"/>
    </source>
</evidence>
<accession>A0ABT2N4J2</accession>
<feature type="transmembrane region" description="Helical" evidence="2">
    <location>
        <begin position="611"/>
        <end position="636"/>
    </location>
</feature>
<dbReference type="Proteomes" id="UP001525961">
    <property type="component" value="Unassembled WGS sequence"/>
</dbReference>
<proteinExistence type="predicted"/>
<feature type="transmembrane region" description="Helical" evidence="2">
    <location>
        <begin position="570"/>
        <end position="591"/>
    </location>
</feature>
<keyword evidence="2" id="KW-0812">Transmembrane</keyword>
<keyword evidence="2" id="KW-0472">Membrane</keyword>
<keyword evidence="2" id="KW-1133">Transmembrane helix</keyword>
<keyword evidence="4" id="KW-1185">Reference proteome</keyword>
<comment type="caution">
    <text evidence="3">The sequence shown here is derived from an EMBL/GenBank/DDBJ whole genome shotgun (WGS) entry which is preliminary data.</text>
</comment>
<organism evidence="3 4">
    <name type="scientific">Laspinema olomoucense D3b</name>
    <dbReference type="NCBI Taxonomy" id="2953688"/>
    <lineage>
        <taxon>Bacteria</taxon>
        <taxon>Bacillati</taxon>
        <taxon>Cyanobacteriota</taxon>
        <taxon>Cyanophyceae</taxon>
        <taxon>Oscillatoriophycideae</taxon>
        <taxon>Oscillatoriales</taxon>
        <taxon>Laspinemataceae</taxon>
        <taxon>Laspinema</taxon>
        <taxon>Laspinema olomoucense</taxon>
    </lineage>
</organism>
<evidence type="ECO:0000313" key="3">
    <source>
        <dbReference type="EMBL" id="MCT7977602.1"/>
    </source>
</evidence>
<sequence length="860" mass="101469">MQFNEATIDTKASSIYFVYPFTFDIARFDSLNQAIPEAKLSQKQTTVWEPQPFPTEDLLFHVANYLKPTENQTSTAQRWTLSGAVRDVFGFQDQWELELTSPQGSVPFAFGKDGKAGDVVQLVLFRVGVGFLILQVQPKGNTLEDWLNFLHYFRFLKGQQGSKVKVQKRQWDAQNREAFWEDYFPEIAQCPPQNKPKFGQIVKALLHTVSSEPWWSEIFVPGQMLPFVSLYVDNLPEAKTPHLLYKLQNFFHEKQGNDPSPEDLDPQIQPWLPYARGQWFVCTLEGSSFLAVNASTEQFFRETLPYHLRQQYFLLFLLALHQRFALMSLSGQVAESWVKDEATRLQQFEKIRDRLLLFTARGYFAQVMQREHHHRCYCKWQEVFQLDRLYREVHDEVREMQEYSTLQYLRRLEAAEKERDRFRQEEREQQAQAEKKREQERLEEKERQEKAEKKLEQERLEEKERQEKAEKKREQERLEEKERLAEAEKKRDRLQLEERERLAAAEKKREQEIREEKERQEERERERDRFYMLALREKEEADKQRERLYLQQLREKDEAQAKRDRELQDLAYIVSAGLGGAAILASSAGLLTAGSDQGQVTVVWISKVLNTWHPVAVAISLSLLGAFLFAGAAWGFREGRRWILDHRAQRKLEAFLMVLKRKPEWFSWCDRQQLGELVDCHPNEPRELFEAIADWCEREGKSGIVRELAISEKRIKPDSRAKKHYKTRLRAAISPPTAAQKKIEGFLQLLQKQSDLFDREARHHLAQQQWAPEPDKLAEQISKWCQGERRSAIYAQLLDEQNNLPSLLLISRLEPYAKRLQKAIGGLQPRKPPSLFSRVVDETWRDIERGWQRIKRSPPP</sequence>
<dbReference type="RefSeq" id="WP_261235063.1">
    <property type="nucleotide sequence ID" value="NZ_JAMXFA010000008.1"/>
</dbReference>
<gene>
    <name evidence="3" type="ORF">NG792_07790</name>
</gene>
<feature type="region of interest" description="Disordered" evidence="1">
    <location>
        <begin position="421"/>
        <end position="484"/>
    </location>
</feature>
<protein>
    <submittedName>
        <fullName evidence="3">Uncharacterized protein</fullName>
    </submittedName>
</protein>
<evidence type="ECO:0000256" key="1">
    <source>
        <dbReference type="SAM" id="MobiDB-lite"/>
    </source>
</evidence>